<reference evidence="2 3" key="1">
    <citation type="submission" date="2024-09" db="EMBL/GenBank/DDBJ databases">
        <authorList>
            <person name="Lee S.D."/>
        </authorList>
    </citation>
    <scope>NUCLEOTIDE SEQUENCE [LARGE SCALE GENOMIC DNA]</scope>
    <source>
        <strain evidence="2 3">N8-3</strain>
    </source>
</reference>
<name>A0ABV6W6A9_9ACTN</name>
<accession>A0ABV6W6A9</accession>
<dbReference type="GO" id="GO:0008233">
    <property type="term" value="F:peptidase activity"/>
    <property type="evidence" value="ECO:0007669"/>
    <property type="project" value="UniProtKB-KW"/>
</dbReference>
<organism evidence="2 3">
    <name type="scientific">Streptacidiphilus cavernicola</name>
    <dbReference type="NCBI Taxonomy" id="3342716"/>
    <lineage>
        <taxon>Bacteria</taxon>
        <taxon>Bacillati</taxon>
        <taxon>Actinomycetota</taxon>
        <taxon>Actinomycetes</taxon>
        <taxon>Kitasatosporales</taxon>
        <taxon>Streptomycetaceae</taxon>
        <taxon>Streptacidiphilus</taxon>
    </lineage>
</organism>
<evidence type="ECO:0000256" key="1">
    <source>
        <dbReference type="SAM" id="MobiDB-lite"/>
    </source>
</evidence>
<dbReference type="SUPFAM" id="SSF50494">
    <property type="entry name" value="Trypsin-like serine proteases"/>
    <property type="match status" value="1"/>
</dbReference>
<keyword evidence="2" id="KW-0378">Hydrolase</keyword>
<keyword evidence="3" id="KW-1185">Reference proteome</keyword>
<dbReference type="Gene3D" id="2.40.10.120">
    <property type="match status" value="1"/>
</dbReference>
<gene>
    <name evidence="2" type="ORF">ACEZDE_33115</name>
</gene>
<dbReference type="GO" id="GO:0006508">
    <property type="term" value="P:proteolysis"/>
    <property type="evidence" value="ECO:0007669"/>
    <property type="project" value="UniProtKB-KW"/>
</dbReference>
<comment type="caution">
    <text evidence="2">The sequence shown here is derived from an EMBL/GenBank/DDBJ whole genome shotgun (WGS) entry which is preliminary data.</text>
</comment>
<dbReference type="EMBL" id="JBHFAB010000041">
    <property type="protein sequence ID" value="MFC1421448.1"/>
    <property type="molecule type" value="Genomic_DNA"/>
</dbReference>
<dbReference type="RefSeq" id="WP_380544694.1">
    <property type="nucleotide sequence ID" value="NZ_JBHFAB010000041.1"/>
</dbReference>
<protein>
    <submittedName>
        <fullName evidence="2">Serine protease</fullName>
    </submittedName>
</protein>
<dbReference type="Proteomes" id="UP001592531">
    <property type="component" value="Unassembled WGS sequence"/>
</dbReference>
<sequence>MRRVDEALVRVSDSSGRQRGLAFPVDHQGTLLTSHETVDGQSALLLTWPGGAVRRVTADDVIALPEYDLALLRTDAVLPPLALGGGSGSAATRLVQLAGPTQTLQGGVVGPVTARYAAVERWHLVADSWLLELDQAPHGLPVELSGAPLLDAETGAVVAVATAALRSHRRGAVLAVPLRAAAGHPAVADLLARNAASVPAYGRALNLAGVLELTAATTSALTPLVGPRVERADAPPGDWSADRPVLAVLAEPGCGLTTELAALALRRARSATRQPTVWLRGADLHPHDASLFDAVERVLPDAERACRLAAAGHRPLLVVLDRPEEMPPSLQPDLAEWSAETGRQLRRTGARLLIGCRPEFWQQQRFSAEDVQPPHLLGDLPAEAAEELARRLGLRAGGCPAPRHPLALRLLAELPIPDAAPTRAELLEATVDFACLRIARRLAHPDRRTAAAAAGRVHEAARRMLGPGSGALTRADFDEVFPGVWGPAVLAEGLLVPAGPGYRFAHEELSEWLQGVHLDLPAALGALLGDTALPRQAVSHRRRGQRGTPVPPPPRAPVRGLPVPRHRIGPVREALLRVEQPEEQLSRLVLCLDGPEAAEPGSAPHWWALNLLSSVLLRLPDPVERLPLLRALAARMSAHPEPPLPLDFWTRLPLPTPVRIDLLRELARGGDPAPLDAVAAVLVADPAEALPALCGWLRDEQFAASAVHLLRGHRRVALDDLTEALVSAAHPRADALLRELAVIEPSALCRAVDRWAHDPRPERHVAAAVHAPAITPASGPDRSLLRFAAQALLARPAERELHGAALTLLVADPETRPRHLPDAVAGYAAAEPHLTPDSLAPALDSHTALVLAAYRARLHQPGEEAAAVLRTLGATPAPRARAATARLVAEYLAEHPEAAARVAAWLAARTRHGSAERATLLRFVHDLRDQPEAVRNAFAAALTGQDPVHGELLSALRQLEPVRGGDQPHGTL</sequence>
<evidence type="ECO:0000313" key="2">
    <source>
        <dbReference type="EMBL" id="MFC1421448.1"/>
    </source>
</evidence>
<feature type="region of interest" description="Disordered" evidence="1">
    <location>
        <begin position="537"/>
        <end position="563"/>
    </location>
</feature>
<keyword evidence="2" id="KW-0645">Protease</keyword>
<proteinExistence type="predicted"/>
<evidence type="ECO:0000313" key="3">
    <source>
        <dbReference type="Proteomes" id="UP001592531"/>
    </source>
</evidence>
<dbReference type="InterPro" id="IPR009003">
    <property type="entry name" value="Peptidase_S1_PA"/>
</dbReference>